<gene>
    <name evidence="9" type="ORF">CANVERA_P2744</name>
</gene>
<dbReference type="PANTHER" id="PTHR11097:SF14">
    <property type="entry name" value="EXOSOME COMPLEX COMPONENT RRP45"/>
    <property type="match status" value="1"/>
</dbReference>
<dbReference type="GO" id="GO:0000177">
    <property type="term" value="C:cytoplasmic exosome (RNase complex)"/>
    <property type="evidence" value="ECO:0007669"/>
    <property type="project" value="TreeGrafter"/>
</dbReference>
<keyword evidence="5" id="KW-0694">RNA-binding</keyword>
<dbReference type="InterPro" id="IPR036345">
    <property type="entry name" value="ExoRNase_PH_dom2_sf"/>
</dbReference>
<dbReference type="PANTHER" id="PTHR11097">
    <property type="entry name" value="EXOSOME COMPLEX EXONUCLEASE RIBOSOMAL RNA PROCESSING PROTEIN"/>
    <property type="match status" value="1"/>
</dbReference>
<evidence type="ECO:0000256" key="5">
    <source>
        <dbReference type="ARBA" id="ARBA00022884"/>
    </source>
</evidence>
<dbReference type="SUPFAM" id="SSF55666">
    <property type="entry name" value="Ribonuclease PH domain 2-like"/>
    <property type="match status" value="1"/>
</dbReference>
<evidence type="ECO:0000313" key="10">
    <source>
        <dbReference type="Proteomes" id="UP001152885"/>
    </source>
</evidence>
<keyword evidence="10" id="KW-1185">Reference proteome</keyword>
<organism evidence="9 10">
    <name type="scientific">Candida verbasci</name>
    <dbReference type="NCBI Taxonomy" id="1227364"/>
    <lineage>
        <taxon>Eukaryota</taxon>
        <taxon>Fungi</taxon>
        <taxon>Dikarya</taxon>
        <taxon>Ascomycota</taxon>
        <taxon>Saccharomycotina</taxon>
        <taxon>Pichiomycetes</taxon>
        <taxon>Debaryomycetaceae</taxon>
        <taxon>Candida/Lodderomyces clade</taxon>
        <taxon>Candida</taxon>
    </lineage>
</organism>
<dbReference type="GO" id="GO:0071038">
    <property type="term" value="P:TRAMP-dependent tRNA surveillance pathway"/>
    <property type="evidence" value="ECO:0007669"/>
    <property type="project" value="TreeGrafter"/>
</dbReference>
<comment type="similarity">
    <text evidence="3">Belongs to the RNase PH family.</text>
</comment>
<evidence type="ECO:0000313" key="9">
    <source>
        <dbReference type="EMBL" id="CAI5758231.1"/>
    </source>
</evidence>
<dbReference type="Gene3D" id="3.30.230.70">
    <property type="entry name" value="GHMP Kinase, N-terminal domain"/>
    <property type="match status" value="1"/>
</dbReference>
<dbReference type="Pfam" id="PF03725">
    <property type="entry name" value="RNase_PH_C"/>
    <property type="match status" value="1"/>
</dbReference>
<evidence type="ECO:0000259" key="7">
    <source>
        <dbReference type="Pfam" id="PF01138"/>
    </source>
</evidence>
<sequence length="305" mass="34927">MSRNLELSTNQKTYLHEGLKNGIRLSNRDFLKFRDIDIYLSTDEFGYVEVSIGNTKISVRVSSQIIKPYEDRPFEGILTINSEISSMSSLKFDTNSRSQEEVLISRIIEKAIRRSNSLDLENLCIVAGEKVWEIIVDLNFWNFDGNLIDIGCFASMLALSHFKKPDISILNDEIKIYDINEREPVNLSILHIPICLTFSFFNLNSKEMNIKGDEANEICLLDCDLIEETYRDGFLVITLNKNRELIQLSKNGGLPIDAQQLLELCMKGQSIVDELTNLIKTKIKENEEERYKSNNLGLLEATADR</sequence>
<dbReference type="GO" id="GO:0016075">
    <property type="term" value="P:rRNA catabolic process"/>
    <property type="evidence" value="ECO:0007669"/>
    <property type="project" value="TreeGrafter"/>
</dbReference>
<dbReference type="InterPro" id="IPR020568">
    <property type="entry name" value="Ribosomal_Su5_D2-typ_SF"/>
</dbReference>
<dbReference type="GO" id="GO:0000467">
    <property type="term" value="P:exonucleolytic trimming to generate mature 3'-end of 5.8S rRNA from tricistronic rRNA transcript (SSU-rRNA, 5.8S rRNA, LSU-rRNA)"/>
    <property type="evidence" value="ECO:0007669"/>
    <property type="project" value="UniProtKB-ARBA"/>
</dbReference>
<dbReference type="GO" id="GO:0034473">
    <property type="term" value="P:U1 snRNA 3'-end processing"/>
    <property type="evidence" value="ECO:0007669"/>
    <property type="project" value="TreeGrafter"/>
</dbReference>
<feature type="domain" description="Exoribonuclease phosphorolytic" evidence="7">
    <location>
        <begin position="33"/>
        <end position="165"/>
    </location>
</feature>
<keyword evidence="4" id="KW-0963">Cytoplasm</keyword>
<dbReference type="GO" id="GO:0035925">
    <property type="term" value="F:mRNA 3'-UTR AU-rich region binding"/>
    <property type="evidence" value="ECO:0007669"/>
    <property type="project" value="TreeGrafter"/>
</dbReference>
<dbReference type="GO" id="GO:0005730">
    <property type="term" value="C:nucleolus"/>
    <property type="evidence" value="ECO:0007669"/>
    <property type="project" value="UniProtKB-ARBA"/>
</dbReference>
<dbReference type="SUPFAM" id="SSF54211">
    <property type="entry name" value="Ribosomal protein S5 domain 2-like"/>
    <property type="match status" value="1"/>
</dbReference>
<dbReference type="InterPro" id="IPR015847">
    <property type="entry name" value="ExoRNase_PH_dom2"/>
</dbReference>
<keyword evidence="6" id="KW-0539">Nucleus</keyword>
<accession>A0A9W4XGT0</accession>
<proteinExistence type="inferred from homology"/>
<evidence type="ECO:0000256" key="6">
    <source>
        <dbReference type="ARBA" id="ARBA00023242"/>
    </source>
</evidence>
<dbReference type="CDD" id="cd11368">
    <property type="entry name" value="RNase_PH_RRP45"/>
    <property type="match status" value="1"/>
</dbReference>
<dbReference type="Pfam" id="PF01138">
    <property type="entry name" value="RNase_PH"/>
    <property type="match status" value="1"/>
</dbReference>
<dbReference type="EMBL" id="CANTUO010000002">
    <property type="protein sequence ID" value="CAI5758231.1"/>
    <property type="molecule type" value="Genomic_DNA"/>
</dbReference>
<dbReference type="Proteomes" id="UP001152885">
    <property type="component" value="Unassembled WGS sequence"/>
</dbReference>
<comment type="subcellular location">
    <subcellularLocation>
        <location evidence="2">Cytoplasm</location>
    </subcellularLocation>
    <subcellularLocation>
        <location evidence="1">Nucleus</location>
    </subcellularLocation>
</comment>
<dbReference type="GO" id="GO:0034476">
    <property type="term" value="P:U5 snRNA 3'-end processing"/>
    <property type="evidence" value="ECO:0007669"/>
    <property type="project" value="TreeGrafter"/>
</dbReference>
<dbReference type="OrthoDB" id="10264038at2759"/>
<dbReference type="GO" id="GO:0034475">
    <property type="term" value="P:U4 snRNA 3'-end processing"/>
    <property type="evidence" value="ECO:0007669"/>
    <property type="project" value="TreeGrafter"/>
</dbReference>
<protein>
    <recommendedName>
        <fullName evidence="11">Exosome complex component RRP45</fullName>
    </recommendedName>
</protein>
<dbReference type="InterPro" id="IPR033100">
    <property type="entry name" value="Rrp45"/>
</dbReference>
<evidence type="ECO:0000256" key="1">
    <source>
        <dbReference type="ARBA" id="ARBA00004123"/>
    </source>
</evidence>
<evidence type="ECO:0008006" key="11">
    <source>
        <dbReference type="Google" id="ProtNLM"/>
    </source>
</evidence>
<dbReference type="GO" id="GO:0000176">
    <property type="term" value="C:nuclear exosome (RNase complex)"/>
    <property type="evidence" value="ECO:0007669"/>
    <property type="project" value="UniProtKB-ARBA"/>
</dbReference>
<dbReference type="GO" id="GO:0071028">
    <property type="term" value="P:nuclear mRNA surveillance"/>
    <property type="evidence" value="ECO:0007669"/>
    <property type="project" value="TreeGrafter"/>
</dbReference>
<evidence type="ECO:0000256" key="2">
    <source>
        <dbReference type="ARBA" id="ARBA00004496"/>
    </source>
</evidence>
<evidence type="ECO:0000256" key="4">
    <source>
        <dbReference type="ARBA" id="ARBA00022490"/>
    </source>
</evidence>
<dbReference type="InterPro" id="IPR027408">
    <property type="entry name" value="PNPase/RNase_PH_dom_sf"/>
</dbReference>
<feature type="domain" description="Exoribonuclease phosphorolytic" evidence="8">
    <location>
        <begin position="191"/>
        <end position="266"/>
    </location>
</feature>
<evidence type="ECO:0000256" key="3">
    <source>
        <dbReference type="ARBA" id="ARBA00006678"/>
    </source>
</evidence>
<comment type="caution">
    <text evidence="9">The sequence shown here is derived from an EMBL/GenBank/DDBJ whole genome shotgun (WGS) entry which is preliminary data.</text>
</comment>
<dbReference type="GO" id="GO:0071035">
    <property type="term" value="P:nuclear polyadenylation-dependent rRNA catabolic process"/>
    <property type="evidence" value="ECO:0007669"/>
    <property type="project" value="TreeGrafter"/>
</dbReference>
<reference evidence="9" key="1">
    <citation type="submission" date="2022-12" db="EMBL/GenBank/DDBJ databases">
        <authorList>
            <person name="Brejova B."/>
        </authorList>
    </citation>
    <scope>NUCLEOTIDE SEQUENCE</scope>
</reference>
<dbReference type="InterPro" id="IPR050590">
    <property type="entry name" value="Exosome_comp_Rrp42_subfam"/>
</dbReference>
<evidence type="ECO:0000259" key="8">
    <source>
        <dbReference type="Pfam" id="PF03725"/>
    </source>
</evidence>
<dbReference type="InterPro" id="IPR001247">
    <property type="entry name" value="ExoRNase_PH_dom1"/>
</dbReference>
<dbReference type="AlphaFoldDB" id="A0A9W4XGT0"/>
<name>A0A9W4XGT0_9ASCO</name>